<sequence>MQRVVQRAKRAERVATRQLEKQKRLRDAGEGWGRKQAQLQTARRDRGFIRQERRQRKEDWELGPLAPRRDAGDKRTSYGSISIYEWIPGDVDPKKRVKWWHIAAGDRVVMLTGRDRGKIGTVSNVHPEKNALQIRNLNMYDVWMPEWMRSENNDDRHVVPTPGHVSLDDVRLVYPLPDPETGIPRDVVIDRLESKFRMASKKDEDERGERVIPGTNIMIPWPAKADDRFEDHEIDTPRLKVEEETFRPYLLRPIMPLSVIDELRNKYSRFRTRHDYEYIQQKELEDSKTEGRKELIKTMRTPMQELAALRAAQKQAQPPKELTQDQLAKIGEVIVREGKKAEDAIIAAKKARHRLRAL</sequence>
<dbReference type="InterPro" id="IPR005824">
    <property type="entry name" value="KOW"/>
</dbReference>
<dbReference type="Gene3D" id="2.30.30.30">
    <property type="match status" value="1"/>
</dbReference>
<dbReference type="SUPFAM" id="SSF50104">
    <property type="entry name" value="Translation proteins SH3-like domain"/>
    <property type="match status" value="1"/>
</dbReference>
<feature type="domain" description="KOW" evidence="5">
    <location>
        <begin position="101"/>
        <end position="128"/>
    </location>
</feature>
<dbReference type="InterPro" id="IPR041988">
    <property type="entry name" value="Ribosomal_uL24_KOW"/>
</dbReference>
<feature type="compositionally biased region" description="Basic and acidic residues" evidence="4">
    <location>
        <begin position="9"/>
        <end position="33"/>
    </location>
</feature>
<gene>
    <name evidence="6" type="ORF">LECACI_7A005056</name>
</gene>
<evidence type="ECO:0000256" key="1">
    <source>
        <dbReference type="ARBA" id="ARBA00010618"/>
    </source>
</evidence>
<evidence type="ECO:0000256" key="4">
    <source>
        <dbReference type="SAM" id="MobiDB-lite"/>
    </source>
</evidence>
<dbReference type="EMBL" id="CAVMBE010000031">
    <property type="protein sequence ID" value="CAK4027154.1"/>
    <property type="molecule type" value="Genomic_DNA"/>
</dbReference>
<evidence type="ECO:0000313" key="7">
    <source>
        <dbReference type="Proteomes" id="UP001296104"/>
    </source>
</evidence>
<dbReference type="AlphaFoldDB" id="A0AAI8YZY2"/>
<evidence type="ECO:0000313" key="6">
    <source>
        <dbReference type="EMBL" id="CAK4027154.1"/>
    </source>
</evidence>
<dbReference type="GO" id="GO:0006412">
    <property type="term" value="P:translation"/>
    <property type="evidence" value="ECO:0007669"/>
    <property type="project" value="InterPro"/>
</dbReference>
<dbReference type="GO" id="GO:1990904">
    <property type="term" value="C:ribonucleoprotein complex"/>
    <property type="evidence" value="ECO:0007669"/>
    <property type="project" value="UniProtKB-KW"/>
</dbReference>
<comment type="similarity">
    <text evidence="1">Belongs to the universal ribosomal protein uL24 family.</text>
</comment>
<dbReference type="InterPro" id="IPR014722">
    <property type="entry name" value="Rib_uL2_dom2"/>
</dbReference>
<dbReference type="Proteomes" id="UP001296104">
    <property type="component" value="Unassembled WGS sequence"/>
</dbReference>
<dbReference type="GO" id="GO:0003735">
    <property type="term" value="F:structural constituent of ribosome"/>
    <property type="evidence" value="ECO:0007669"/>
    <property type="project" value="InterPro"/>
</dbReference>
<keyword evidence="3" id="KW-0687">Ribonucleoprotein</keyword>
<accession>A0AAI8YZY2</accession>
<dbReference type="PANTHER" id="PTHR12903">
    <property type="entry name" value="MITOCHONDRIAL RIBOSOMAL PROTEIN L24"/>
    <property type="match status" value="1"/>
</dbReference>
<keyword evidence="7" id="KW-1185">Reference proteome</keyword>
<evidence type="ECO:0000256" key="3">
    <source>
        <dbReference type="ARBA" id="ARBA00023274"/>
    </source>
</evidence>
<dbReference type="InterPro" id="IPR003256">
    <property type="entry name" value="Ribosomal_uL24"/>
</dbReference>
<organism evidence="6 7">
    <name type="scientific">Lecanosticta acicola</name>
    <dbReference type="NCBI Taxonomy" id="111012"/>
    <lineage>
        <taxon>Eukaryota</taxon>
        <taxon>Fungi</taxon>
        <taxon>Dikarya</taxon>
        <taxon>Ascomycota</taxon>
        <taxon>Pezizomycotina</taxon>
        <taxon>Dothideomycetes</taxon>
        <taxon>Dothideomycetidae</taxon>
        <taxon>Mycosphaerellales</taxon>
        <taxon>Mycosphaerellaceae</taxon>
        <taxon>Lecanosticta</taxon>
    </lineage>
</organism>
<feature type="region of interest" description="Disordered" evidence="4">
    <location>
        <begin position="1"/>
        <end position="50"/>
    </location>
</feature>
<dbReference type="GO" id="GO:0003723">
    <property type="term" value="F:RNA binding"/>
    <property type="evidence" value="ECO:0007669"/>
    <property type="project" value="InterPro"/>
</dbReference>
<reference evidence="6" key="1">
    <citation type="submission" date="2023-11" db="EMBL/GenBank/DDBJ databases">
        <authorList>
            <person name="Alioto T."/>
            <person name="Alioto T."/>
            <person name="Gomez Garrido J."/>
        </authorList>
    </citation>
    <scope>NUCLEOTIDE SEQUENCE</scope>
</reference>
<protein>
    <recommendedName>
        <fullName evidence="5">KOW domain-containing protein</fullName>
    </recommendedName>
</protein>
<comment type="caution">
    <text evidence="6">The sequence shown here is derived from an EMBL/GenBank/DDBJ whole genome shotgun (WGS) entry which is preliminary data.</text>
</comment>
<dbReference type="SMART" id="SM00739">
    <property type="entry name" value="KOW"/>
    <property type="match status" value="1"/>
</dbReference>
<dbReference type="Pfam" id="PF22682">
    <property type="entry name" value="Ribosomal_uL24m-like"/>
    <property type="match status" value="1"/>
</dbReference>
<keyword evidence="2" id="KW-0689">Ribosomal protein</keyword>
<evidence type="ECO:0000259" key="5">
    <source>
        <dbReference type="SMART" id="SM00739"/>
    </source>
</evidence>
<dbReference type="GO" id="GO:0005840">
    <property type="term" value="C:ribosome"/>
    <property type="evidence" value="ECO:0007669"/>
    <property type="project" value="UniProtKB-KW"/>
</dbReference>
<name>A0AAI8YZY2_9PEZI</name>
<proteinExistence type="inferred from homology"/>
<evidence type="ECO:0000256" key="2">
    <source>
        <dbReference type="ARBA" id="ARBA00022980"/>
    </source>
</evidence>
<dbReference type="CDD" id="cd06089">
    <property type="entry name" value="KOW_RPL26"/>
    <property type="match status" value="1"/>
</dbReference>
<dbReference type="InterPro" id="IPR008991">
    <property type="entry name" value="Translation_prot_SH3-like_sf"/>
</dbReference>